<accession>A0A1G8EIA5</accession>
<name>A0A1G8EIA5_9BURK</name>
<dbReference type="SUPFAM" id="SSF141868">
    <property type="entry name" value="EAL domain-like"/>
    <property type="match status" value="1"/>
</dbReference>
<reference evidence="2 3" key="1">
    <citation type="submission" date="2016-10" db="EMBL/GenBank/DDBJ databases">
        <authorList>
            <person name="de Groot N.N."/>
        </authorList>
    </citation>
    <scope>NUCLEOTIDE SEQUENCE [LARGE SCALE GENOMIC DNA]</scope>
    <source>
        <strain evidence="2 3">LMG 2247</strain>
    </source>
</reference>
<dbReference type="Pfam" id="PF00563">
    <property type="entry name" value="EAL"/>
    <property type="match status" value="1"/>
</dbReference>
<dbReference type="Gene3D" id="3.20.20.450">
    <property type="entry name" value="EAL domain"/>
    <property type="match status" value="1"/>
</dbReference>
<dbReference type="PROSITE" id="PS50883">
    <property type="entry name" value="EAL"/>
    <property type="match status" value="1"/>
</dbReference>
<dbReference type="OrthoDB" id="9813903at2"/>
<organism evidence="2 3">
    <name type="scientific">Paraburkholderia phenazinium</name>
    <dbReference type="NCBI Taxonomy" id="60549"/>
    <lineage>
        <taxon>Bacteria</taxon>
        <taxon>Pseudomonadati</taxon>
        <taxon>Pseudomonadota</taxon>
        <taxon>Betaproteobacteria</taxon>
        <taxon>Burkholderiales</taxon>
        <taxon>Burkholderiaceae</taxon>
        <taxon>Paraburkholderia</taxon>
    </lineage>
</organism>
<dbReference type="PANTHER" id="PTHR33121">
    <property type="entry name" value="CYCLIC DI-GMP PHOSPHODIESTERASE PDEF"/>
    <property type="match status" value="1"/>
</dbReference>
<dbReference type="InterPro" id="IPR035919">
    <property type="entry name" value="EAL_sf"/>
</dbReference>
<dbReference type="InterPro" id="IPR050706">
    <property type="entry name" value="Cyclic-di-GMP_PDE-like"/>
</dbReference>
<evidence type="ECO:0000259" key="1">
    <source>
        <dbReference type="PROSITE" id="PS50883"/>
    </source>
</evidence>
<dbReference type="PANTHER" id="PTHR33121:SF76">
    <property type="entry name" value="SIGNALING PROTEIN"/>
    <property type="match status" value="1"/>
</dbReference>
<dbReference type="SUPFAM" id="SSF103190">
    <property type="entry name" value="Sensory domain-like"/>
    <property type="match status" value="1"/>
</dbReference>
<evidence type="ECO:0000313" key="2">
    <source>
        <dbReference type="EMBL" id="SDH69571.1"/>
    </source>
</evidence>
<sequence length="427" mass="47302">MPTVEELTLSGLLPHLVHEESGWTATWRALTLHSVFQPVLSITHQRIVGYEALLRAVDPVGLPVSPDVLFSGTRSASEARELDRIARCLHVANFMEQNVPVGWLFLNTRPQVFETGWPQRAFIDELSSHFGLPQERIVIEVLEQPADDESAVASMLAASQPRDFLIAIDDFGTGFSNFDRVWRFRPDIVKLDRSLVARAGKRQGDESLIGHLIAMLHQSGTLVLAEGVETDDELMILMQADVDFVQGFWLGQPKGSVQAACAKVPALIDSMWRKFADFERKHARHQRLGFEGFAEAVLAASHRFAASGDLAQAAQLVFPIPEARRVFVTDDQGEQTLPSICAPSVPPPPQRLAPLLATTRSNWSRRAYFKHALAAPGRVAMMGPHYSLIDGEDCYTAAVTLERDSKTIILCVDFIPGARSTPSPRRR</sequence>
<dbReference type="RefSeq" id="WP_090687437.1">
    <property type="nucleotide sequence ID" value="NZ_CADERL010000007.1"/>
</dbReference>
<dbReference type="CDD" id="cd01948">
    <property type="entry name" value="EAL"/>
    <property type="match status" value="1"/>
</dbReference>
<dbReference type="AlphaFoldDB" id="A0A1G8EIA5"/>
<feature type="domain" description="EAL" evidence="1">
    <location>
        <begin position="15"/>
        <end position="267"/>
    </location>
</feature>
<dbReference type="EMBL" id="FNCJ01000012">
    <property type="protein sequence ID" value="SDH69571.1"/>
    <property type="molecule type" value="Genomic_DNA"/>
</dbReference>
<dbReference type="InterPro" id="IPR001633">
    <property type="entry name" value="EAL_dom"/>
</dbReference>
<dbReference type="SMART" id="SM00052">
    <property type="entry name" value="EAL"/>
    <property type="match status" value="1"/>
</dbReference>
<dbReference type="Gene3D" id="3.30.450.20">
    <property type="entry name" value="PAS domain"/>
    <property type="match status" value="1"/>
</dbReference>
<protein>
    <submittedName>
        <fullName evidence="2">EAL domain, c-di-GMP-specific phosphodiesterase class I (Or its enzymatically inactive variant)</fullName>
    </submittedName>
</protein>
<dbReference type="InterPro" id="IPR029151">
    <property type="entry name" value="Sensor-like_sf"/>
</dbReference>
<evidence type="ECO:0000313" key="3">
    <source>
        <dbReference type="Proteomes" id="UP000199706"/>
    </source>
</evidence>
<dbReference type="GO" id="GO:0071111">
    <property type="term" value="F:cyclic-guanylate-specific phosphodiesterase activity"/>
    <property type="evidence" value="ECO:0007669"/>
    <property type="project" value="InterPro"/>
</dbReference>
<proteinExistence type="predicted"/>
<gene>
    <name evidence="2" type="ORF">SAMN05216466_11293</name>
</gene>
<dbReference type="Proteomes" id="UP000199706">
    <property type="component" value="Unassembled WGS sequence"/>
</dbReference>